<dbReference type="EMBL" id="JBHMFI010000001">
    <property type="protein sequence ID" value="MFB9072749.1"/>
    <property type="molecule type" value="Genomic_DNA"/>
</dbReference>
<gene>
    <name evidence="1" type="ORF">ACFFX0_16705</name>
</gene>
<protein>
    <recommendedName>
        <fullName evidence="3">Metallothionein</fullName>
    </recommendedName>
</protein>
<keyword evidence="2" id="KW-1185">Reference proteome</keyword>
<comment type="caution">
    <text evidence="1">The sequence shown here is derived from an EMBL/GenBank/DDBJ whole genome shotgun (WGS) entry which is preliminary data.</text>
</comment>
<sequence>MAPACAHCGCRILGHGAEVSGTMYCCAHCAEHSGATEITDRA</sequence>
<reference evidence="1 2" key="1">
    <citation type="submission" date="2024-09" db="EMBL/GenBank/DDBJ databases">
        <authorList>
            <person name="Sun Q."/>
            <person name="Mori K."/>
        </authorList>
    </citation>
    <scope>NUCLEOTIDE SEQUENCE [LARGE SCALE GENOMIC DNA]</scope>
    <source>
        <strain evidence="1 2">CCM 7609</strain>
    </source>
</reference>
<organism evidence="1 2">
    <name type="scientific">Citricoccus parietis</name>
    <dbReference type="NCBI Taxonomy" id="592307"/>
    <lineage>
        <taxon>Bacteria</taxon>
        <taxon>Bacillati</taxon>
        <taxon>Actinomycetota</taxon>
        <taxon>Actinomycetes</taxon>
        <taxon>Micrococcales</taxon>
        <taxon>Micrococcaceae</taxon>
        <taxon>Citricoccus</taxon>
    </lineage>
</organism>
<evidence type="ECO:0008006" key="3">
    <source>
        <dbReference type="Google" id="ProtNLM"/>
    </source>
</evidence>
<dbReference type="Proteomes" id="UP001589575">
    <property type="component" value="Unassembled WGS sequence"/>
</dbReference>
<evidence type="ECO:0000313" key="2">
    <source>
        <dbReference type="Proteomes" id="UP001589575"/>
    </source>
</evidence>
<name>A0ABV5G1E4_9MICC</name>
<proteinExistence type="predicted"/>
<evidence type="ECO:0000313" key="1">
    <source>
        <dbReference type="EMBL" id="MFB9072749.1"/>
    </source>
</evidence>
<accession>A0ABV5G1E4</accession>